<dbReference type="OMA" id="HHAQNVV"/>
<accession>A0A8C0DFC6</accession>
<proteinExistence type="predicted"/>
<sequence>VHALDDVTAVVEHTANVLCVHSAGEVRVAIVAPVSTSSADSLWKFISNEVLGPGHAWVLSGLGSRSSKFWKVVLNLRFSSKDFLSEQILLVEEQNHRDGTGGSPHKPVVPDALEEVQGLLQAVGLVVFPDDHVVAAAGNHKDDGSHIFALDPFAAFITLAAHGTIYLLEVDFIHLELGLKDSRSQDAAAPCAYLVAGHIVSLLDDVNLVQELVLVGALVAGTHPLVLPQSLGVGGGLAYGREIKVWHIHHAQNVVHSELVLGVGQLHGGHQVAHGGPGTYFNGLFQVVFDVLHFGGLLTTVGLKRKKKIILHHADSQCRFNHDFPTKIVFCS</sequence>
<dbReference type="Ensembl" id="ENSBMST00010022883.1">
    <property type="protein sequence ID" value="ENSBMSP00010020731.1"/>
    <property type="gene ID" value="ENSBMSG00010015067.1"/>
</dbReference>
<protein>
    <submittedName>
        <fullName evidence="1">Uncharacterized protein</fullName>
    </submittedName>
</protein>
<reference evidence="1" key="1">
    <citation type="submission" date="2023-09" db="UniProtKB">
        <authorList>
            <consortium name="Ensembl"/>
        </authorList>
    </citation>
    <scope>IDENTIFICATION</scope>
</reference>
<name>A0A8C0DFC6_BALMU</name>
<evidence type="ECO:0000313" key="1">
    <source>
        <dbReference type="Ensembl" id="ENSBMSP00010020731.1"/>
    </source>
</evidence>
<dbReference type="GeneTree" id="ENSGT01110000267338"/>
<organism evidence="1">
    <name type="scientific">Balaenoptera musculus</name>
    <name type="common">Blue whale</name>
    <dbReference type="NCBI Taxonomy" id="9771"/>
    <lineage>
        <taxon>Eukaryota</taxon>
        <taxon>Metazoa</taxon>
        <taxon>Chordata</taxon>
        <taxon>Craniata</taxon>
        <taxon>Vertebrata</taxon>
        <taxon>Euteleostomi</taxon>
        <taxon>Mammalia</taxon>
        <taxon>Eutheria</taxon>
        <taxon>Laurasiatheria</taxon>
        <taxon>Artiodactyla</taxon>
        <taxon>Whippomorpha</taxon>
        <taxon>Cetacea</taxon>
        <taxon>Mysticeti</taxon>
        <taxon>Balaenopteridae</taxon>
        <taxon>Balaenoptera</taxon>
    </lineage>
</organism>
<dbReference type="AlphaFoldDB" id="A0A8C0DFC6"/>